<dbReference type="Gene3D" id="1.20.120.450">
    <property type="entry name" value="dinb family like domain"/>
    <property type="match status" value="1"/>
</dbReference>
<dbReference type="PANTHER" id="PTHR40758:SF1">
    <property type="entry name" value="CONSERVED PROTEIN"/>
    <property type="match status" value="1"/>
</dbReference>
<reference evidence="2 3" key="1">
    <citation type="submission" date="2016-10" db="EMBL/GenBank/DDBJ databases">
        <authorList>
            <person name="de Groot N.N."/>
        </authorList>
    </citation>
    <scope>NUCLEOTIDE SEQUENCE [LARGE SCALE GENOMIC DNA]</scope>
    <source>
        <strain evidence="2 3">DSM 22024</strain>
    </source>
</reference>
<dbReference type="Proteomes" id="UP000198983">
    <property type="component" value="Chromosome I"/>
</dbReference>
<dbReference type="NCBIfam" id="TIGR03083">
    <property type="entry name" value="maleylpyruvate isomerase family mycothiol-dependent enzyme"/>
    <property type="match status" value="1"/>
</dbReference>
<dbReference type="InterPro" id="IPR017517">
    <property type="entry name" value="Maleyloyr_isom"/>
</dbReference>
<dbReference type="AlphaFoldDB" id="A0A1H1MJD0"/>
<gene>
    <name evidence="2" type="ORF">SAMN04489717_0850</name>
</gene>
<protein>
    <submittedName>
        <fullName evidence="2">TIGR03083 family protein</fullName>
    </submittedName>
</protein>
<evidence type="ECO:0000313" key="2">
    <source>
        <dbReference type="EMBL" id="SDR86848.1"/>
    </source>
</evidence>
<evidence type="ECO:0000259" key="1">
    <source>
        <dbReference type="Pfam" id="PF11716"/>
    </source>
</evidence>
<feature type="domain" description="Mycothiol-dependent maleylpyruvate isomerase metal-binding" evidence="1">
    <location>
        <begin position="10"/>
        <end position="132"/>
    </location>
</feature>
<dbReference type="RefSeq" id="WP_092650716.1">
    <property type="nucleotide sequence ID" value="NZ_LT629732.1"/>
</dbReference>
<name>A0A1H1MJD0_9ACTN</name>
<sequence>MTLSTDACLAAIAEHSTGFAAAVRDNLDARVEHCPEWDVADLVAHLTEVHWFWRTIAAERLTAPPEESRRPARADRSELVATFERGAAELVDVLGRADQDAPVWTWFPGRQDIGFITRHQVQEAAVHHWDAANAAGTTWTVRPEVAADAVEEFLSCSLADADDVARLDRSLSGPLVLTATDIDRSWTVSQTDPAAALTWTPGAHGAVTVSGAVADLLLWIYGRATLPTGLPDRVAEFRALSSTD</sequence>
<accession>A0A1H1MJD0</accession>
<dbReference type="OrthoDB" id="3671213at2"/>
<evidence type="ECO:0000313" key="3">
    <source>
        <dbReference type="Proteomes" id="UP000198983"/>
    </source>
</evidence>
<keyword evidence="3" id="KW-1185">Reference proteome</keyword>
<dbReference type="SUPFAM" id="SSF109854">
    <property type="entry name" value="DinB/YfiT-like putative metalloenzymes"/>
    <property type="match status" value="1"/>
</dbReference>
<dbReference type="GO" id="GO:0005886">
    <property type="term" value="C:plasma membrane"/>
    <property type="evidence" value="ECO:0007669"/>
    <property type="project" value="TreeGrafter"/>
</dbReference>
<dbReference type="GO" id="GO:0046872">
    <property type="term" value="F:metal ion binding"/>
    <property type="evidence" value="ECO:0007669"/>
    <property type="project" value="InterPro"/>
</dbReference>
<dbReference type="InterPro" id="IPR024344">
    <property type="entry name" value="MDMPI_metal-binding"/>
</dbReference>
<dbReference type="Pfam" id="PF11716">
    <property type="entry name" value="MDMPI_N"/>
    <property type="match status" value="1"/>
</dbReference>
<organism evidence="2 3">
    <name type="scientific">Actinopolymorpha singaporensis</name>
    <dbReference type="NCBI Taxonomy" id="117157"/>
    <lineage>
        <taxon>Bacteria</taxon>
        <taxon>Bacillati</taxon>
        <taxon>Actinomycetota</taxon>
        <taxon>Actinomycetes</taxon>
        <taxon>Propionibacteriales</taxon>
        <taxon>Actinopolymorphaceae</taxon>
        <taxon>Actinopolymorpha</taxon>
    </lineage>
</organism>
<dbReference type="PANTHER" id="PTHR40758">
    <property type="entry name" value="CONSERVED PROTEIN"/>
    <property type="match status" value="1"/>
</dbReference>
<proteinExistence type="predicted"/>
<dbReference type="InterPro" id="IPR034660">
    <property type="entry name" value="DinB/YfiT-like"/>
</dbReference>
<dbReference type="EMBL" id="LT629732">
    <property type="protein sequence ID" value="SDR86848.1"/>
    <property type="molecule type" value="Genomic_DNA"/>
</dbReference>
<dbReference type="STRING" id="117157.SAMN04489717_0850"/>